<evidence type="ECO:0000256" key="3">
    <source>
        <dbReference type="ARBA" id="ARBA00022737"/>
    </source>
</evidence>
<evidence type="ECO:0000256" key="7">
    <source>
        <dbReference type="SAM" id="Phobius"/>
    </source>
</evidence>
<comment type="caution">
    <text evidence="9">The sequence shown here is derived from an EMBL/GenBank/DDBJ whole genome shotgun (WGS) entry which is preliminary data.</text>
</comment>
<dbReference type="InterPro" id="IPR049883">
    <property type="entry name" value="NOTCH1_EGF-like"/>
</dbReference>
<dbReference type="PROSITE" id="PS50026">
    <property type="entry name" value="EGF_3"/>
    <property type="match status" value="1"/>
</dbReference>
<dbReference type="InterPro" id="IPR000742">
    <property type="entry name" value="EGF"/>
</dbReference>
<evidence type="ECO:0000313" key="10">
    <source>
        <dbReference type="Proteomes" id="UP001333110"/>
    </source>
</evidence>
<gene>
    <name evidence="9" type="ORF">QYF61_006013</name>
</gene>
<reference evidence="9 10" key="1">
    <citation type="journal article" date="2023" name="J. Hered.">
        <title>Chromosome-level genome of the wood stork (Mycteria americana) provides insight into avian chromosome evolution.</title>
        <authorList>
            <person name="Flamio R. Jr."/>
            <person name="Ramstad K.M."/>
        </authorList>
    </citation>
    <scope>NUCLEOTIDE SEQUENCE [LARGE SCALE GENOMIC DNA]</scope>
    <source>
        <strain evidence="9">JAX WOST 10</strain>
    </source>
</reference>
<feature type="region of interest" description="Disordered" evidence="6">
    <location>
        <begin position="996"/>
        <end position="1033"/>
    </location>
</feature>
<dbReference type="SUPFAM" id="SSF57196">
    <property type="entry name" value="EGF/Laminin"/>
    <property type="match status" value="1"/>
</dbReference>
<protein>
    <recommendedName>
        <fullName evidence="8">EGF-like domain-containing protein</fullName>
    </recommendedName>
</protein>
<organism evidence="9 10">
    <name type="scientific">Mycteria americana</name>
    <name type="common">Wood stork</name>
    <dbReference type="NCBI Taxonomy" id="33587"/>
    <lineage>
        <taxon>Eukaryota</taxon>
        <taxon>Metazoa</taxon>
        <taxon>Chordata</taxon>
        <taxon>Craniata</taxon>
        <taxon>Vertebrata</taxon>
        <taxon>Euteleostomi</taxon>
        <taxon>Archelosauria</taxon>
        <taxon>Archosauria</taxon>
        <taxon>Dinosauria</taxon>
        <taxon>Saurischia</taxon>
        <taxon>Theropoda</taxon>
        <taxon>Coelurosauria</taxon>
        <taxon>Aves</taxon>
        <taxon>Neognathae</taxon>
        <taxon>Neoaves</taxon>
        <taxon>Aequornithes</taxon>
        <taxon>Ciconiiformes</taxon>
        <taxon>Ciconiidae</taxon>
        <taxon>Mycteria</taxon>
    </lineage>
</organism>
<proteinExistence type="predicted"/>
<dbReference type="SMART" id="SM00179">
    <property type="entry name" value="EGF_CA"/>
    <property type="match status" value="1"/>
</dbReference>
<keyword evidence="4" id="KW-1015">Disulfide bond</keyword>
<dbReference type="FunFam" id="2.10.25.10:FF:000038">
    <property type="entry name" value="Fibrillin 2"/>
    <property type="match status" value="1"/>
</dbReference>
<dbReference type="InterPro" id="IPR035914">
    <property type="entry name" value="Sperma_CUB_dom_sf"/>
</dbReference>
<feature type="compositionally biased region" description="Polar residues" evidence="6">
    <location>
        <begin position="813"/>
        <end position="823"/>
    </location>
</feature>
<keyword evidence="7" id="KW-0472">Membrane</keyword>
<evidence type="ECO:0000256" key="1">
    <source>
        <dbReference type="ARBA" id="ARBA00022536"/>
    </source>
</evidence>
<keyword evidence="1 5" id="KW-0245">EGF-like domain</keyword>
<feature type="compositionally biased region" description="Low complexity" evidence="6">
    <location>
        <begin position="999"/>
        <end position="1009"/>
    </location>
</feature>
<dbReference type="InterPro" id="IPR018097">
    <property type="entry name" value="EGF_Ca-bd_CS"/>
</dbReference>
<sequence>MGFESPPGSDFPWILAYVPIRSCHRVLKDKYGEFSPLYLGDSPINFWCNWTIWAGSRKHIIIYIQGFITQEGCNKNEDKILFEGVSSLVENSVVYACWKKETHVFATFAQAVHVMLLKRYLPNCRETQFKGKYYIFQDHEGESSSKDDVISETPAPKLPKQDSIFQSGWAEDLRDVLGFATTHNTVSLGKTMVLSGGLLWGRGSTLGTVAVGSPVELVPYEGVRTLFLETKDPCVLGSELRGGLRYCKEAQGRQTLWGIIPTAAQDTCSQSFSVSGDITVGFGNAHRLSSVLLETPLLGALQVAEPFLEPAGVGLENRQSVLHPTSRLKDLGDLQFTIKPTCTSCLDLAAVLQALSPGIRESIESTDTTTYPGLSTVSLEKDESHTPLSVLADDTVSSDADGLANGLMPSLSSPYEVIKRDCSQLLPERSQRCQSSFGDLSMTQPELGTTGLQHTKLMAISSLECFRGVVEGKTALHPSTPWDILQEHPHLCGQSGHILHSDPTDPGSLPQNAQVHSCPAAEKACVSSLHVKSCHHQSGEAAQPGLAVPPLPTGLEHPPTAMSTLGTETIPVLVVSCTEPVPADFGSTNFTSEAPLPPEAEPVSSIVFSPPAALDLDPISLRQRAGISLAIPGGQEMVSPSPPCHPSVASEPDTDESPGCLGPGMQKLVLGEAGGQQGEASAHVGLLAGGPFPASVTGPKPGVGLPWPEDHVSSGSGVAPASLSSTWGVRREEHVVPVQHHGMATSDKLASASILRGFKMQKTTEALRAGAGEQRNASFSATPAHPGPPVAQRGKTVSRGQKSWEPSDDPVSRKTQMPGGQQQKHAELGLPWAMEYFPVSSCHLIFWNGSGMFYLPLHADIKTNIWCNWTILAGSQKHIVIYIQGFQGSNGCGKNQDKIMFQGVLSSVETKVVYACHNRGTLIFATQATAVHVLFLSGSGSLSHEYRHFKGWYYVFRDSETVGSSNYSTAPQDSVQEASKKESWKMVVTKGLLPMLRTSPGPSGAPAGGRIQPELVSPDEEAQHPPNLMEDDQSGAKLSKLDLNKCGQLWDKTELERNLKDGGTEGRETKDDTLVEPSPAGRKAELTALEIAKGDVELVSALVTVAPCCSVGVRSSEVPSSNVGVSAKSSSLDQASNSLSEEVVAAAHRMQTPVLEEPLLKTSTKPSLCPYPGVTAGDVVSPGERNEELFDLVSALASLENDMALQSQHHPGDMLFEVTVEIKPKDWIPHGGHELKKGLLEPMKNHIQENLKLSANRVNEIKLKEIKRTSNANLLFTFWLHLKPEERNVSLLLHSQLEELLGTSVGAEKLQLVSLFVEDVNECSTGVGLCGEEAECFNGVGTYLCRCKKDYEDHSPTKSGTLCIHAPRSGISFFLRHADILVGAAIMAGLATLVAAGALCRVARRGWHPRRNLSPEEPPVRAVEEPAMELHDLGECLRLDPFQLKLRARPPEWLWGARAHPSQAYRVFLEQSPLL</sequence>
<name>A0AAN7RX18_MYCAM</name>
<keyword evidence="3" id="KW-0677">Repeat</keyword>
<evidence type="ECO:0000313" key="9">
    <source>
        <dbReference type="EMBL" id="KAK4823744.1"/>
    </source>
</evidence>
<evidence type="ECO:0000256" key="4">
    <source>
        <dbReference type="ARBA" id="ARBA00023157"/>
    </source>
</evidence>
<feature type="region of interest" description="Disordered" evidence="6">
    <location>
        <begin position="768"/>
        <end position="824"/>
    </location>
</feature>
<feature type="domain" description="EGF-like" evidence="8">
    <location>
        <begin position="1319"/>
        <end position="1357"/>
    </location>
</feature>
<feature type="transmembrane region" description="Helical" evidence="7">
    <location>
        <begin position="1380"/>
        <end position="1403"/>
    </location>
</feature>
<keyword evidence="2" id="KW-0732">Signal</keyword>
<comment type="caution">
    <text evidence="5">Lacks conserved residue(s) required for the propagation of feature annotation.</text>
</comment>
<keyword evidence="7" id="KW-0812">Transmembrane</keyword>
<dbReference type="InterPro" id="IPR001881">
    <property type="entry name" value="EGF-like_Ca-bd_dom"/>
</dbReference>
<dbReference type="CDD" id="cd00054">
    <property type="entry name" value="EGF_CA"/>
    <property type="match status" value="1"/>
</dbReference>
<keyword evidence="10" id="KW-1185">Reference proteome</keyword>
<dbReference type="InterPro" id="IPR000152">
    <property type="entry name" value="EGF-type_Asp/Asn_hydroxyl_site"/>
</dbReference>
<feature type="compositionally biased region" description="Basic and acidic residues" evidence="6">
    <location>
        <begin position="1057"/>
        <end position="1073"/>
    </location>
</feature>
<keyword evidence="7" id="KW-1133">Transmembrane helix</keyword>
<dbReference type="SUPFAM" id="SSF49854">
    <property type="entry name" value="Spermadhesin, CUB domain"/>
    <property type="match status" value="1"/>
</dbReference>
<evidence type="ECO:0000256" key="5">
    <source>
        <dbReference type="PROSITE-ProRule" id="PRU00076"/>
    </source>
</evidence>
<dbReference type="Pfam" id="PF07645">
    <property type="entry name" value="EGF_CA"/>
    <property type="match status" value="1"/>
</dbReference>
<evidence type="ECO:0000259" key="8">
    <source>
        <dbReference type="PROSITE" id="PS50026"/>
    </source>
</evidence>
<feature type="region of interest" description="Disordered" evidence="6">
    <location>
        <begin position="494"/>
        <end position="513"/>
    </location>
</feature>
<dbReference type="EMBL" id="JAUNZN010000003">
    <property type="protein sequence ID" value="KAK4823744.1"/>
    <property type="molecule type" value="Genomic_DNA"/>
</dbReference>
<dbReference type="Proteomes" id="UP001333110">
    <property type="component" value="Unassembled WGS sequence"/>
</dbReference>
<dbReference type="GO" id="GO:0005509">
    <property type="term" value="F:calcium ion binding"/>
    <property type="evidence" value="ECO:0007669"/>
    <property type="project" value="InterPro"/>
</dbReference>
<dbReference type="PROSITE" id="PS01187">
    <property type="entry name" value="EGF_CA"/>
    <property type="match status" value="1"/>
</dbReference>
<evidence type="ECO:0000256" key="2">
    <source>
        <dbReference type="ARBA" id="ARBA00022729"/>
    </source>
</evidence>
<accession>A0AAN7RX18</accession>
<evidence type="ECO:0000256" key="6">
    <source>
        <dbReference type="SAM" id="MobiDB-lite"/>
    </source>
</evidence>
<dbReference type="PROSITE" id="PS00010">
    <property type="entry name" value="ASX_HYDROXYL"/>
    <property type="match status" value="1"/>
</dbReference>
<feature type="region of interest" description="Disordered" evidence="6">
    <location>
        <begin position="1057"/>
        <end position="1078"/>
    </location>
</feature>
<dbReference type="Gene3D" id="2.10.25.10">
    <property type="entry name" value="Laminin"/>
    <property type="match status" value="1"/>
</dbReference>
<feature type="region of interest" description="Disordered" evidence="6">
    <location>
        <begin position="636"/>
        <end position="657"/>
    </location>
</feature>